<dbReference type="GO" id="GO:0005730">
    <property type="term" value="C:nucleolus"/>
    <property type="evidence" value="ECO:0007669"/>
    <property type="project" value="UniProtKB-SubCell"/>
</dbReference>
<dbReference type="Pfam" id="PF03879">
    <property type="entry name" value="Cgr1"/>
    <property type="match status" value="1"/>
</dbReference>
<keyword evidence="11" id="KW-1185">Reference proteome</keyword>
<sequence>MSAQDPSSPPQASPEPAFPSEVSTSALPLAPSSTGRVSGKSWKHQKSATVRTMLPDGVKSKSWDDRMQKAQKEKAIKKLQAELSEEKRAEKERRKQITLERKKAAEERRRLEEDKAKMGARKAARLRRKAGRTKKINH</sequence>
<dbReference type="eggNOG" id="ENOG502SCS3">
    <property type="taxonomic scope" value="Eukaryota"/>
</dbReference>
<dbReference type="HOGENOM" id="CLU_125051_1_0_1"/>
<dbReference type="InterPro" id="IPR005579">
    <property type="entry name" value="Cgr1-like"/>
</dbReference>
<reference evidence="10 11" key="1">
    <citation type="journal article" date="2012" name="Science">
        <title>The Paleozoic origin of enzymatic lignin decomposition reconstructed from 31 fungal genomes.</title>
        <authorList>
            <person name="Floudas D."/>
            <person name="Binder M."/>
            <person name="Riley R."/>
            <person name="Barry K."/>
            <person name="Blanchette R.A."/>
            <person name="Henrissat B."/>
            <person name="Martinez A.T."/>
            <person name="Otillar R."/>
            <person name="Spatafora J.W."/>
            <person name="Yadav J.S."/>
            <person name="Aerts A."/>
            <person name="Benoit I."/>
            <person name="Boyd A."/>
            <person name="Carlson A."/>
            <person name="Copeland A."/>
            <person name="Coutinho P.M."/>
            <person name="de Vries R.P."/>
            <person name="Ferreira P."/>
            <person name="Findley K."/>
            <person name="Foster B."/>
            <person name="Gaskell J."/>
            <person name="Glotzer D."/>
            <person name="Gorecki P."/>
            <person name="Heitman J."/>
            <person name="Hesse C."/>
            <person name="Hori C."/>
            <person name="Igarashi K."/>
            <person name="Jurgens J.A."/>
            <person name="Kallen N."/>
            <person name="Kersten P."/>
            <person name="Kohler A."/>
            <person name="Kuees U."/>
            <person name="Kumar T.K.A."/>
            <person name="Kuo A."/>
            <person name="LaButti K."/>
            <person name="Larrondo L.F."/>
            <person name="Lindquist E."/>
            <person name="Ling A."/>
            <person name="Lombard V."/>
            <person name="Lucas S."/>
            <person name="Lundell T."/>
            <person name="Martin R."/>
            <person name="McLaughlin D.J."/>
            <person name="Morgenstern I."/>
            <person name="Morin E."/>
            <person name="Murat C."/>
            <person name="Nagy L.G."/>
            <person name="Nolan M."/>
            <person name="Ohm R.A."/>
            <person name="Patyshakuliyeva A."/>
            <person name="Rokas A."/>
            <person name="Ruiz-Duenas F.J."/>
            <person name="Sabat G."/>
            <person name="Salamov A."/>
            <person name="Samejima M."/>
            <person name="Schmutz J."/>
            <person name="Slot J.C."/>
            <person name="St John F."/>
            <person name="Stenlid J."/>
            <person name="Sun H."/>
            <person name="Sun S."/>
            <person name="Syed K."/>
            <person name="Tsang A."/>
            <person name="Wiebenga A."/>
            <person name="Young D."/>
            <person name="Pisabarro A."/>
            <person name="Eastwood D.C."/>
            <person name="Martin F."/>
            <person name="Cullen D."/>
            <person name="Grigoriev I.V."/>
            <person name="Hibbett D.S."/>
        </authorList>
    </citation>
    <scope>NUCLEOTIDE SEQUENCE</scope>
    <source>
        <strain evidence="11">FP-58527</strain>
    </source>
</reference>
<evidence type="ECO:0000256" key="7">
    <source>
        <dbReference type="ARBA" id="ARBA00023242"/>
    </source>
</evidence>
<dbReference type="AlphaFoldDB" id="S8EIB5"/>
<keyword evidence="7 8" id="KW-0539">Nucleus</keyword>
<dbReference type="Proteomes" id="UP000015241">
    <property type="component" value="Unassembled WGS sequence"/>
</dbReference>
<feature type="compositionally biased region" description="Basic and acidic residues" evidence="9">
    <location>
        <begin position="58"/>
        <end position="117"/>
    </location>
</feature>
<keyword evidence="4 8" id="KW-0690">Ribosome biogenesis</keyword>
<feature type="compositionally biased region" description="Pro residues" evidence="9">
    <location>
        <begin position="7"/>
        <end position="17"/>
    </location>
</feature>
<gene>
    <name evidence="10" type="ORF">FOMPIDRAFT_1157995</name>
</gene>
<feature type="region of interest" description="Disordered" evidence="9">
    <location>
        <begin position="1"/>
        <end position="138"/>
    </location>
</feature>
<evidence type="ECO:0000256" key="5">
    <source>
        <dbReference type="ARBA" id="ARBA00022552"/>
    </source>
</evidence>
<evidence type="ECO:0000313" key="11">
    <source>
        <dbReference type="Proteomes" id="UP000015241"/>
    </source>
</evidence>
<keyword evidence="6" id="KW-0175">Coiled coil</keyword>
<proteinExistence type="inferred from homology"/>
<feature type="compositionally biased region" description="Polar residues" evidence="9">
    <location>
        <begin position="22"/>
        <end position="36"/>
    </location>
</feature>
<evidence type="ECO:0000256" key="2">
    <source>
        <dbReference type="ARBA" id="ARBA00004604"/>
    </source>
</evidence>
<comment type="function">
    <text evidence="1 8">Involved in nucleolar integrity and required for processing of the pre-rRNA for the 60S ribosome subunit.</text>
</comment>
<evidence type="ECO:0000256" key="9">
    <source>
        <dbReference type="SAM" id="MobiDB-lite"/>
    </source>
</evidence>
<evidence type="ECO:0000256" key="4">
    <source>
        <dbReference type="ARBA" id="ARBA00022517"/>
    </source>
</evidence>
<dbReference type="InterPro" id="IPR045853">
    <property type="entry name" value="Pep_chain_release_fac_I_sf"/>
</dbReference>
<evidence type="ECO:0000256" key="3">
    <source>
        <dbReference type="ARBA" id="ARBA00007869"/>
    </source>
</evidence>
<accession>S8EIB5</accession>
<dbReference type="EMBL" id="KE504128">
    <property type="protein sequence ID" value="EPT03988.1"/>
    <property type="molecule type" value="Genomic_DNA"/>
</dbReference>
<evidence type="ECO:0000256" key="1">
    <source>
        <dbReference type="ARBA" id="ARBA00004090"/>
    </source>
</evidence>
<name>S8EIB5_FOMSC</name>
<dbReference type="SUPFAM" id="SSF75620">
    <property type="entry name" value="Release factor"/>
    <property type="match status" value="1"/>
</dbReference>
<evidence type="ECO:0000256" key="8">
    <source>
        <dbReference type="RuleBase" id="RU363084"/>
    </source>
</evidence>
<evidence type="ECO:0000256" key="6">
    <source>
        <dbReference type="ARBA" id="ARBA00023054"/>
    </source>
</evidence>
<feature type="compositionally biased region" description="Basic residues" evidence="9">
    <location>
        <begin position="118"/>
        <end position="138"/>
    </location>
</feature>
<comment type="subcellular location">
    <subcellularLocation>
        <location evidence="2 8">Nucleus</location>
        <location evidence="2 8">Nucleolus</location>
    </subcellularLocation>
</comment>
<evidence type="ECO:0000313" key="10">
    <source>
        <dbReference type="EMBL" id="EPT03988.1"/>
    </source>
</evidence>
<dbReference type="OrthoDB" id="277961at2759"/>
<dbReference type="Gene3D" id="3.30.160.20">
    <property type="match status" value="1"/>
</dbReference>
<organism evidence="10 11">
    <name type="scientific">Fomitopsis schrenkii</name>
    <name type="common">Brown rot fungus</name>
    <dbReference type="NCBI Taxonomy" id="2126942"/>
    <lineage>
        <taxon>Eukaryota</taxon>
        <taxon>Fungi</taxon>
        <taxon>Dikarya</taxon>
        <taxon>Basidiomycota</taxon>
        <taxon>Agaricomycotina</taxon>
        <taxon>Agaricomycetes</taxon>
        <taxon>Polyporales</taxon>
        <taxon>Fomitopsis</taxon>
    </lineage>
</organism>
<keyword evidence="5 8" id="KW-0698">rRNA processing</keyword>
<comment type="similarity">
    <text evidence="3 8">Belongs to the CGR1 family.</text>
</comment>
<protein>
    <recommendedName>
        <fullName evidence="8">rRNA-processing protein</fullName>
    </recommendedName>
</protein>
<dbReference type="GO" id="GO:0006364">
    <property type="term" value="P:rRNA processing"/>
    <property type="evidence" value="ECO:0007669"/>
    <property type="project" value="UniProtKB-UniRule"/>
</dbReference>
<dbReference type="InParanoid" id="S8EIB5"/>